<dbReference type="PANTHER" id="PTHR11835:SF74">
    <property type="entry name" value="ISOCITRATE DEHYDROGENASE [NAD] SUBUNIT, MITOCHONDRIAL"/>
    <property type="match status" value="1"/>
</dbReference>
<dbReference type="GO" id="GO:0005739">
    <property type="term" value="C:mitochondrion"/>
    <property type="evidence" value="ECO:0007669"/>
    <property type="project" value="TreeGrafter"/>
</dbReference>
<dbReference type="Gene3D" id="3.40.718.10">
    <property type="entry name" value="Isopropylmalate Dehydrogenase"/>
    <property type="match status" value="2"/>
</dbReference>
<accession>A0A3P7L820</accession>
<evidence type="ECO:0000313" key="5">
    <source>
        <dbReference type="Proteomes" id="UP000270094"/>
    </source>
</evidence>
<name>A0A3P7L820_STRVU</name>
<evidence type="ECO:0000313" key="4">
    <source>
        <dbReference type="EMBL" id="VDM75502.1"/>
    </source>
</evidence>
<dbReference type="GO" id="GO:0006099">
    <property type="term" value="P:tricarboxylic acid cycle"/>
    <property type="evidence" value="ECO:0007669"/>
    <property type="project" value="UniProtKB-KW"/>
</dbReference>
<dbReference type="EMBL" id="UYYB01095411">
    <property type="protein sequence ID" value="VDM75502.1"/>
    <property type="molecule type" value="Genomic_DNA"/>
</dbReference>
<dbReference type="Proteomes" id="UP000270094">
    <property type="component" value="Unassembled WGS sequence"/>
</dbReference>
<keyword evidence="2" id="KW-0816">Tricarboxylic acid cycle</keyword>
<reference evidence="4 5" key="1">
    <citation type="submission" date="2018-11" db="EMBL/GenBank/DDBJ databases">
        <authorList>
            <consortium name="Pathogen Informatics"/>
        </authorList>
    </citation>
    <scope>NUCLEOTIDE SEQUENCE [LARGE SCALE GENOMIC DNA]</scope>
</reference>
<keyword evidence="5" id="KW-1185">Reference proteome</keyword>
<evidence type="ECO:0000256" key="1">
    <source>
        <dbReference type="ARBA" id="ARBA00007769"/>
    </source>
</evidence>
<dbReference type="SMART" id="SM01329">
    <property type="entry name" value="Iso_dh"/>
    <property type="match status" value="1"/>
</dbReference>
<gene>
    <name evidence="4" type="ORF">SVUK_LOCUS10500</name>
</gene>
<dbReference type="AlphaFoldDB" id="A0A3P7L820"/>
<dbReference type="InterPro" id="IPR024084">
    <property type="entry name" value="IsoPropMal-DH-like_dom"/>
</dbReference>
<feature type="domain" description="Isopropylmalate dehydrogenase-like" evidence="3">
    <location>
        <begin position="1"/>
        <end position="285"/>
    </location>
</feature>
<dbReference type="PANTHER" id="PTHR11835">
    <property type="entry name" value="DECARBOXYLATING DEHYDROGENASES-ISOCITRATE, ISOPROPYLMALATE, TARTRATE"/>
    <property type="match status" value="1"/>
</dbReference>
<sequence length="297" mass="33734">MIDHIKTIFHFSHVVSSDLVHGDLEAAIKAIERNGVAIKGNIETKHDDPSFKSRNVELRTRLDLYANILHCVSIPTIPTRHKNIDIVLIRENTEGEYSGLEHETLPGIVESIKVAKEMAKADYPQIEFEAMIVDNACMQMVGRRLHKFTTRSLRAESMSTHMSLSAFPCYFEQEFSIQPDKVLLEKDRLLRTQITLQGTRNTGTSLAGKDLANPTAFIRASVDMLRYYSAVISETRMTQHSLRYLGCDKHANMISDALWKTLVEQKVHTRDVGGTHKASEVVKITLENIDNMMRQLR</sequence>
<proteinExistence type="inferred from homology"/>
<dbReference type="GO" id="GO:0006102">
    <property type="term" value="P:isocitrate metabolic process"/>
    <property type="evidence" value="ECO:0007669"/>
    <property type="project" value="TreeGrafter"/>
</dbReference>
<organism evidence="4 5">
    <name type="scientific">Strongylus vulgaris</name>
    <name type="common">Blood worm</name>
    <dbReference type="NCBI Taxonomy" id="40348"/>
    <lineage>
        <taxon>Eukaryota</taxon>
        <taxon>Metazoa</taxon>
        <taxon>Ecdysozoa</taxon>
        <taxon>Nematoda</taxon>
        <taxon>Chromadorea</taxon>
        <taxon>Rhabditida</taxon>
        <taxon>Rhabditina</taxon>
        <taxon>Rhabditomorpha</taxon>
        <taxon>Strongyloidea</taxon>
        <taxon>Strongylidae</taxon>
        <taxon>Strongylus</taxon>
    </lineage>
</organism>
<dbReference type="OrthoDB" id="10261637at2759"/>
<evidence type="ECO:0000259" key="3">
    <source>
        <dbReference type="SMART" id="SM01329"/>
    </source>
</evidence>
<comment type="similarity">
    <text evidence="1">Belongs to the isocitrate and isopropylmalate dehydrogenases family.</text>
</comment>
<protein>
    <recommendedName>
        <fullName evidence="3">Isopropylmalate dehydrogenase-like domain-containing protein</fullName>
    </recommendedName>
</protein>
<dbReference type="SUPFAM" id="SSF53659">
    <property type="entry name" value="Isocitrate/Isopropylmalate dehydrogenase-like"/>
    <property type="match status" value="2"/>
</dbReference>
<dbReference type="Pfam" id="PF00180">
    <property type="entry name" value="Iso_dh"/>
    <property type="match status" value="1"/>
</dbReference>
<evidence type="ECO:0000256" key="2">
    <source>
        <dbReference type="ARBA" id="ARBA00022532"/>
    </source>
</evidence>